<feature type="domain" description="DM2" evidence="2">
    <location>
        <begin position="130"/>
        <end position="213"/>
    </location>
</feature>
<accession>A0A6C0EQL0</accession>
<sequence>MARTKTTSKTTETEQVSSPVVESVVAPVTEKKVKKVKTPKVEVAPVVDTPVVSDAPVNSDSEAVALADAEAPVAEQSIEFLAKLQQLGLLISSLKTEYRVLEKKWTRELKTAQKQSSKRKRKAGNRAPSGFVKPTRISDELAKFLEKPSGSEMARTEVTRDINKYIRTHNLQDKENGRKINPDSKLASLLKLKKTDELTYFNLQRYMSPHFAKATKEVASI</sequence>
<dbReference type="PANTHER" id="PTHR13844">
    <property type="entry name" value="SWI/SNF-RELATED MATRIX-ASSOCIATED ACTIN-DEPENDENT REGULATOR OF CHROMATIN SUBFAMILY D"/>
    <property type="match status" value="1"/>
</dbReference>
<dbReference type="InterPro" id="IPR003121">
    <property type="entry name" value="SWIB_MDM2_domain"/>
</dbReference>
<dbReference type="PROSITE" id="PS51925">
    <property type="entry name" value="SWIB_MDM2"/>
    <property type="match status" value="1"/>
</dbReference>
<dbReference type="Pfam" id="PF02201">
    <property type="entry name" value="SWIB"/>
    <property type="match status" value="1"/>
</dbReference>
<dbReference type="EMBL" id="MN738915">
    <property type="protein sequence ID" value="QHT31012.1"/>
    <property type="molecule type" value="Genomic_DNA"/>
</dbReference>
<dbReference type="Gene3D" id="1.10.245.10">
    <property type="entry name" value="SWIB/MDM2 domain"/>
    <property type="match status" value="1"/>
</dbReference>
<dbReference type="SUPFAM" id="SSF47592">
    <property type="entry name" value="SWIB/MDM2 domain"/>
    <property type="match status" value="1"/>
</dbReference>
<dbReference type="InterPro" id="IPR019835">
    <property type="entry name" value="SWIB_domain"/>
</dbReference>
<dbReference type="CDD" id="cd10567">
    <property type="entry name" value="SWIB-MDM2_like"/>
    <property type="match status" value="1"/>
</dbReference>
<organism evidence="3">
    <name type="scientific">viral metagenome</name>
    <dbReference type="NCBI Taxonomy" id="1070528"/>
    <lineage>
        <taxon>unclassified sequences</taxon>
        <taxon>metagenomes</taxon>
        <taxon>organismal metagenomes</taxon>
    </lineage>
</organism>
<evidence type="ECO:0000259" key="2">
    <source>
        <dbReference type="PROSITE" id="PS51925"/>
    </source>
</evidence>
<proteinExistence type="predicted"/>
<name>A0A6C0EQL0_9ZZZZ</name>
<dbReference type="AlphaFoldDB" id="A0A6C0EQL0"/>
<protein>
    <recommendedName>
        <fullName evidence="2">DM2 domain-containing protein</fullName>
    </recommendedName>
</protein>
<feature type="region of interest" description="Disordered" evidence="1">
    <location>
        <begin position="1"/>
        <end position="20"/>
    </location>
</feature>
<feature type="region of interest" description="Disordered" evidence="1">
    <location>
        <begin position="111"/>
        <end position="132"/>
    </location>
</feature>
<reference evidence="3" key="1">
    <citation type="journal article" date="2020" name="Nature">
        <title>Giant virus diversity and host interactions through global metagenomics.</title>
        <authorList>
            <person name="Schulz F."/>
            <person name="Roux S."/>
            <person name="Paez-Espino D."/>
            <person name="Jungbluth S."/>
            <person name="Walsh D.A."/>
            <person name="Denef V.J."/>
            <person name="McMahon K.D."/>
            <person name="Konstantinidis K.T."/>
            <person name="Eloe-Fadrosh E.A."/>
            <person name="Kyrpides N.C."/>
            <person name="Woyke T."/>
        </authorList>
    </citation>
    <scope>NUCLEOTIDE SEQUENCE</scope>
    <source>
        <strain evidence="3">GVMAG-M-3300009155-2</strain>
    </source>
</reference>
<dbReference type="SMART" id="SM00151">
    <property type="entry name" value="SWIB"/>
    <property type="match status" value="1"/>
</dbReference>
<dbReference type="InterPro" id="IPR036885">
    <property type="entry name" value="SWIB_MDM2_dom_sf"/>
</dbReference>
<evidence type="ECO:0000313" key="3">
    <source>
        <dbReference type="EMBL" id="QHT31012.1"/>
    </source>
</evidence>
<evidence type="ECO:0000256" key="1">
    <source>
        <dbReference type="SAM" id="MobiDB-lite"/>
    </source>
</evidence>